<evidence type="ECO:0008006" key="4">
    <source>
        <dbReference type="Google" id="ProtNLM"/>
    </source>
</evidence>
<feature type="transmembrane region" description="Helical" evidence="1">
    <location>
        <begin position="58"/>
        <end position="75"/>
    </location>
</feature>
<gene>
    <name evidence="2" type="ORF">F0L74_31785</name>
</gene>
<feature type="transmembrane region" description="Helical" evidence="1">
    <location>
        <begin position="80"/>
        <end position="100"/>
    </location>
</feature>
<evidence type="ECO:0000256" key="1">
    <source>
        <dbReference type="SAM" id="Phobius"/>
    </source>
</evidence>
<evidence type="ECO:0000313" key="3">
    <source>
        <dbReference type="Proteomes" id="UP000324611"/>
    </source>
</evidence>
<feature type="transmembrane region" description="Helical" evidence="1">
    <location>
        <begin position="6"/>
        <end position="29"/>
    </location>
</feature>
<dbReference type="RefSeq" id="WP_149841902.1">
    <property type="nucleotide sequence ID" value="NZ_VUOC01000004.1"/>
</dbReference>
<dbReference type="Proteomes" id="UP000324611">
    <property type="component" value="Unassembled WGS sequence"/>
</dbReference>
<sequence length="144" mass="16043">MQVSQPAALVCTFTWTGFVCGISFLEAWLKFRAPGITLPIGLGIGRLVFGALNKVEWVFAVIVTLSAILYGGPLLRLPHLYLLVILTVLLLQTCWLLPALDARAELQIHHQPVTNSYLHFYFIGAEFIKTLLLIAYGLSLFKRS</sequence>
<feature type="transmembrane region" description="Helical" evidence="1">
    <location>
        <begin position="120"/>
        <end position="141"/>
    </location>
</feature>
<reference evidence="2 3" key="1">
    <citation type="submission" date="2019-09" db="EMBL/GenBank/DDBJ databases">
        <title>Chitinophaga ginsengihumi sp. nov., isolated from soil of ginseng rhizosphere.</title>
        <authorList>
            <person name="Lee J."/>
        </authorList>
    </citation>
    <scope>NUCLEOTIDE SEQUENCE [LARGE SCALE GENOMIC DNA]</scope>
    <source>
        <strain evidence="2 3">BN140078</strain>
    </source>
</reference>
<keyword evidence="1" id="KW-0472">Membrane</keyword>
<dbReference type="EMBL" id="VUOC01000004">
    <property type="protein sequence ID" value="KAA2240725.1"/>
    <property type="molecule type" value="Genomic_DNA"/>
</dbReference>
<comment type="caution">
    <text evidence="2">The sequence shown here is derived from an EMBL/GenBank/DDBJ whole genome shotgun (WGS) entry which is preliminary data.</text>
</comment>
<organism evidence="2 3">
    <name type="scientific">Chitinophaga agrisoli</name>
    <dbReference type="NCBI Taxonomy" id="2607653"/>
    <lineage>
        <taxon>Bacteria</taxon>
        <taxon>Pseudomonadati</taxon>
        <taxon>Bacteroidota</taxon>
        <taxon>Chitinophagia</taxon>
        <taxon>Chitinophagales</taxon>
        <taxon>Chitinophagaceae</taxon>
        <taxon>Chitinophaga</taxon>
    </lineage>
</organism>
<keyword evidence="3" id="KW-1185">Reference proteome</keyword>
<evidence type="ECO:0000313" key="2">
    <source>
        <dbReference type="EMBL" id="KAA2240725.1"/>
    </source>
</evidence>
<reference evidence="2 3" key="2">
    <citation type="submission" date="2019-09" db="EMBL/GenBank/DDBJ databases">
        <authorList>
            <person name="Jin C."/>
        </authorList>
    </citation>
    <scope>NUCLEOTIDE SEQUENCE [LARGE SCALE GENOMIC DNA]</scope>
    <source>
        <strain evidence="2 3">BN140078</strain>
    </source>
</reference>
<proteinExistence type="predicted"/>
<protein>
    <recommendedName>
        <fullName evidence="4">DUF4149 domain-containing protein</fullName>
    </recommendedName>
</protein>
<keyword evidence="1" id="KW-0812">Transmembrane</keyword>
<accession>A0A5B2VNU9</accession>
<name>A0A5B2VNU9_9BACT</name>
<keyword evidence="1" id="KW-1133">Transmembrane helix</keyword>
<dbReference type="AlphaFoldDB" id="A0A5B2VNU9"/>